<dbReference type="OrthoDB" id="6436164at2759"/>
<dbReference type="Proteomes" id="UP000036403">
    <property type="component" value="Unassembled WGS sequence"/>
</dbReference>
<accession>A0A0J7K0I0</accession>
<keyword evidence="2" id="KW-1185">Reference proteome</keyword>
<name>A0A0J7K0I0_LASNI</name>
<proteinExistence type="predicted"/>
<comment type="caution">
    <text evidence="1">The sequence shown here is derived from an EMBL/GenBank/DDBJ whole genome shotgun (WGS) entry which is preliminary data.</text>
</comment>
<gene>
    <name evidence="1" type="ORF">RF55_19442</name>
</gene>
<sequence>MNGIEVLRSASTPIDKLIRQITLCGCKELYKPHKFPPFTSYVTLEVVNKYSDQAKQHIYQLLAQKEKYGFLYNLNSRRLVVPLTVSFNGDLVIDPEYYIEIVDRIDGLARDFHCPGSQTYEITRLELLYFFTLLVNPQLNWITLDYLLKGNRCHAYLVASPDRIGKA</sequence>
<dbReference type="PaxDb" id="67767-A0A0J7K0I0"/>
<dbReference type="EMBL" id="LBMM01018968">
    <property type="protein sequence ID" value="KMQ83656.1"/>
    <property type="molecule type" value="Genomic_DNA"/>
</dbReference>
<reference evidence="1 2" key="1">
    <citation type="submission" date="2015-04" db="EMBL/GenBank/DDBJ databases">
        <title>Lasius niger genome sequencing.</title>
        <authorList>
            <person name="Konorov E.A."/>
            <person name="Nikitin M.A."/>
            <person name="Kirill M.V."/>
            <person name="Chang P."/>
        </authorList>
    </citation>
    <scope>NUCLEOTIDE SEQUENCE [LARGE SCALE GENOMIC DNA]</scope>
    <source>
        <tissue evidence="1">Whole</tissue>
    </source>
</reference>
<evidence type="ECO:0000313" key="1">
    <source>
        <dbReference type="EMBL" id="KMQ83656.1"/>
    </source>
</evidence>
<dbReference type="AlphaFoldDB" id="A0A0J7K0I0"/>
<protein>
    <submittedName>
        <fullName evidence="1">Uncharacterized protein</fullName>
    </submittedName>
</protein>
<evidence type="ECO:0000313" key="2">
    <source>
        <dbReference type="Proteomes" id="UP000036403"/>
    </source>
</evidence>
<organism evidence="1 2">
    <name type="scientific">Lasius niger</name>
    <name type="common">Black garden ant</name>
    <dbReference type="NCBI Taxonomy" id="67767"/>
    <lineage>
        <taxon>Eukaryota</taxon>
        <taxon>Metazoa</taxon>
        <taxon>Ecdysozoa</taxon>
        <taxon>Arthropoda</taxon>
        <taxon>Hexapoda</taxon>
        <taxon>Insecta</taxon>
        <taxon>Pterygota</taxon>
        <taxon>Neoptera</taxon>
        <taxon>Endopterygota</taxon>
        <taxon>Hymenoptera</taxon>
        <taxon>Apocrita</taxon>
        <taxon>Aculeata</taxon>
        <taxon>Formicoidea</taxon>
        <taxon>Formicidae</taxon>
        <taxon>Formicinae</taxon>
        <taxon>Lasius</taxon>
        <taxon>Lasius</taxon>
    </lineage>
</organism>